<feature type="region of interest" description="Disordered" evidence="1">
    <location>
        <begin position="232"/>
        <end position="464"/>
    </location>
</feature>
<sequence>MQPPRATASEDNAALGSLQASPQVPGQTTGVAGAWVEFNVAGNGDCKAQGQNGQADGTADNVEEGSLCIEENKESYHYTEGKYITVMRHQPLLLNKSSRPLLYTLQTHHAATQSYSVRGQRSPGQLTGKPAGAWPDHRGRWCMKKETGAKPKAEFCNRAIQAEIGRSPEDDTGVKKQPTKTDELVNSALQSQSDNQVDESPLAPVTSTEVLTETKSSELVIASAKHIVENKLSRKPREVTIKSREPTRTQTFIKETHDVGVNTDDHDAPDCQKEEITIAVITGETQTPAPAAKPELNEATATSPVRHPDNTHTIPSELQRKPSLAEQGAPSTTQQQEEAAQKSSENDIKGAKKPQAEKKEVCKSSKSTVPLIKNKDTRSEKDPEVPVTPLKGTPPTKTQNEQKIQASETQNTNHSVKKNKAEKLTKIESPNNCADPVQQTEPEKKTSATETNVELETKAEGTSDTKAVLNAKPQKTLRVIIDDSPSQPAPFEHRIVSAKHMAVTSYYSLIQNELLGG</sequence>
<evidence type="ECO:0000313" key="2">
    <source>
        <dbReference type="EMBL" id="MBN3270380.1"/>
    </source>
</evidence>
<gene>
    <name evidence="2" type="primary">Mylk3_1</name>
    <name evidence="2" type="ORF">GTO93_0005467</name>
</gene>
<evidence type="ECO:0000256" key="1">
    <source>
        <dbReference type="SAM" id="MobiDB-lite"/>
    </source>
</evidence>
<feature type="compositionally biased region" description="Polar residues" evidence="1">
    <location>
        <begin position="18"/>
        <end position="28"/>
    </location>
</feature>
<feature type="compositionally biased region" description="Basic and acidic residues" evidence="1">
    <location>
        <begin position="166"/>
        <end position="183"/>
    </location>
</feature>
<comment type="caution">
    <text evidence="2">The sequence shown here is derived from an EMBL/GenBank/DDBJ whole genome shotgun (WGS) entry which is preliminary data.</text>
</comment>
<feature type="region of interest" description="Disordered" evidence="1">
    <location>
        <begin position="115"/>
        <end position="138"/>
    </location>
</feature>
<keyword evidence="2" id="KW-0808">Transferase</keyword>
<proteinExistence type="predicted"/>
<dbReference type="EMBL" id="JAAWVQ010000296">
    <property type="protein sequence ID" value="MBN3270380.1"/>
    <property type="molecule type" value="Genomic_DNA"/>
</dbReference>
<dbReference type="Proteomes" id="UP001166093">
    <property type="component" value="Unassembled WGS sequence"/>
</dbReference>
<feature type="non-terminal residue" evidence="2">
    <location>
        <position position="1"/>
    </location>
</feature>
<dbReference type="GO" id="GO:0016301">
    <property type="term" value="F:kinase activity"/>
    <property type="evidence" value="ECO:0007669"/>
    <property type="project" value="UniProtKB-KW"/>
</dbReference>
<keyword evidence="2" id="KW-0418">Kinase</keyword>
<feature type="compositionally biased region" description="Polar residues" evidence="1">
    <location>
        <begin position="115"/>
        <end position="125"/>
    </location>
</feature>
<feature type="compositionally biased region" description="Basic and acidic residues" evidence="1">
    <location>
        <begin position="254"/>
        <end position="276"/>
    </location>
</feature>
<feature type="region of interest" description="Disordered" evidence="1">
    <location>
        <begin position="162"/>
        <end position="215"/>
    </location>
</feature>
<feature type="compositionally biased region" description="Polar residues" evidence="1">
    <location>
        <begin position="395"/>
        <end position="414"/>
    </location>
</feature>
<feature type="compositionally biased region" description="Basic and acidic residues" evidence="1">
    <location>
        <begin position="232"/>
        <end position="247"/>
    </location>
</feature>
<name>A0ABS2X830_POLSP</name>
<organism evidence="2 3">
    <name type="scientific">Polyodon spathula</name>
    <name type="common">North American paddlefish</name>
    <name type="synonym">Squalus spathula</name>
    <dbReference type="NCBI Taxonomy" id="7913"/>
    <lineage>
        <taxon>Eukaryota</taxon>
        <taxon>Metazoa</taxon>
        <taxon>Chordata</taxon>
        <taxon>Craniata</taxon>
        <taxon>Vertebrata</taxon>
        <taxon>Euteleostomi</taxon>
        <taxon>Actinopterygii</taxon>
        <taxon>Chondrostei</taxon>
        <taxon>Acipenseriformes</taxon>
        <taxon>Polyodontidae</taxon>
        <taxon>Polyodon</taxon>
    </lineage>
</organism>
<evidence type="ECO:0000313" key="3">
    <source>
        <dbReference type="Proteomes" id="UP001166093"/>
    </source>
</evidence>
<feature type="compositionally biased region" description="Basic and acidic residues" evidence="1">
    <location>
        <begin position="344"/>
        <end position="363"/>
    </location>
</feature>
<accession>A0ABS2X830</accession>
<feature type="region of interest" description="Disordered" evidence="1">
    <location>
        <begin position="1"/>
        <end position="28"/>
    </location>
</feature>
<keyword evidence="3" id="KW-1185">Reference proteome</keyword>
<feature type="compositionally biased region" description="Polar residues" evidence="1">
    <location>
        <begin position="205"/>
        <end position="214"/>
    </location>
</feature>
<reference evidence="2" key="1">
    <citation type="journal article" date="2021" name="Cell">
        <title>Tracing the genetic footprints of vertebrate landing in non-teleost ray-finned fishes.</title>
        <authorList>
            <person name="Bi X."/>
            <person name="Wang K."/>
            <person name="Yang L."/>
            <person name="Pan H."/>
            <person name="Jiang H."/>
            <person name="Wei Q."/>
            <person name="Fang M."/>
            <person name="Yu H."/>
            <person name="Zhu C."/>
            <person name="Cai Y."/>
            <person name="He Y."/>
            <person name="Gan X."/>
            <person name="Zeng H."/>
            <person name="Yu D."/>
            <person name="Zhu Y."/>
            <person name="Jiang H."/>
            <person name="Qiu Q."/>
            <person name="Yang H."/>
            <person name="Zhang Y.E."/>
            <person name="Wang W."/>
            <person name="Zhu M."/>
            <person name="He S."/>
            <person name="Zhang G."/>
        </authorList>
    </citation>
    <scope>NUCLEOTIDE SEQUENCE</scope>
    <source>
        <strain evidence="2">Pddl_001</strain>
    </source>
</reference>
<feature type="non-terminal residue" evidence="2">
    <location>
        <position position="517"/>
    </location>
</feature>
<protein>
    <submittedName>
        <fullName evidence="2">MYLK3 kinase</fullName>
    </submittedName>
</protein>
<feature type="compositionally biased region" description="Polar residues" evidence="1">
    <location>
        <begin position="428"/>
        <end position="440"/>
    </location>
</feature>
<feature type="compositionally biased region" description="Basic and acidic residues" evidence="1">
    <location>
        <begin position="373"/>
        <end position="384"/>
    </location>
</feature>